<accession>A0A8S0VSZ6</accession>
<dbReference type="Pfam" id="PF13242">
    <property type="entry name" value="Hydrolase_like"/>
    <property type="match status" value="1"/>
</dbReference>
<dbReference type="InterPro" id="IPR050324">
    <property type="entry name" value="CDP-alcohol_PTase-I"/>
</dbReference>
<dbReference type="EMBL" id="CACVBS010000013">
    <property type="protein sequence ID" value="CAA7259180.1"/>
    <property type="molecule type" value="Genomic_DNA"/>
</dbReference>
<dbReference type="GO" id="GO:0005739">
    <property type="term" value="C:mitochondrion"/>
    <property type="evidence" value="ECO:0007669"/>
    <property type="project" value="TreeGrafter"/>
</dbReference>
<protein>
    <submittedName>
        <fullName evidence="1">Uncharacterized protein</fullName>
    </submittedName>
</protein>
<gene>
    <name evidence="1" type="ORF">AAE3_LOCUS1260</name>
</gene>
<dbReference type="InterPro" id="IPR036412">
    <property type="entry name" value="HAD-like_sf"/>
</dbReference>
<dbReference type="Proteomes" id="UP000467700">
    <property type="component" value="Unassembled WGS sequence"/>
</dbReference>
<dbReference type="InterPro" id="IPR023214">
    <property type="entry name" value="HAD_sf"/>
</dbReference>
<evidence type="ECO:0000313" key="1">
    <source>
        <dbReference type="EMBL" id="CAA7259180.1"/>
    </source>
</evidence>
<dbReference type="InterPro" id="IPR006357">
    <property type="entry name" value="HAD-SF_hydro_IIA"/>
</dbReference>
<name>A0A8S0VSZ6_CYCAE</name>
<dbReference type="PANTHER" id="PTHR14269">
    <property type="entry name" value="CDP-DIACYLGLYCEROL--GLYCEROL-3-PHOSPHATE 3-PHOSPHATIDYLTRANSFERASE-RELATED"/>
    <property type="match status" value="1"/>
</dbReference>
<dbReference type="PANTHER" id="PTHR14269:SF4">
    <property type="entry name" value="CAT EYE SYNDROME CRITICAL REGION PROTEIN 5"/>
    <property type="match status" value="1"/>
</dbReference>
<dbReference type="GO" id="GO:0046474">
    <property type="term" value="P:glycerophospholipid biosynthetic process"/>
    <property type="evidence" value="ECO:0007669"/>
    <property type="project" value="TreeGrafter"/>
</dbReference>
<dbReference type="AlphaFoldDB" id="A0A8S0VSZ6"/>
<keyword evidence="2" id="KW-1185">Reference proteome</keyword>
<reference evidence="1 2" key="1">
    <citation type="submission" date="2020-01" db="EMBL/GenBank/DDBJ databases">
        <authorList>
            <person name="Gupta K D."/>
        </authorList>
    </citation>
    <scope>NUCLEOTIDE SEQUENCE [LARGE SCALE GENOMIC DNA]</scope>
</reference>
<comment type="caution">
    <text evidence="1">The sequence shown here is derived from an EMBL/GenBank/DDBJ whole genome shotgun (WGS) entry which is preliminary data.</text>
</comment>
<proteinExistence type="predicted"/>
<dbReference type="OrthoDB" id="10251048at2759"/>
<evidence type="ECO:0000313" key="2">
    <source>
        <dbReference type="Proteomes" id="UP000467700"/>
    </source>
</evidence>
<sequence>MLPARLSSRSSLRSSLLASTAANPGFGHAQRPSAPKWTRNIASNTSQQPPPFAFVFDIDGVLLRGRDVLPAAKRALNILEGDNVLRKKIPYILLTNGGGVGEHERCEKLSAQLGLPISTSQYCQAHTILKKFSHKYADKPVLVLGGKLDTVRKVAHGYASSPQPICYADIPRLQDMAIKRPSPLWTSLRGNLQYGLSTHFQMRKSELRWYGPRATATPQFTIFQPVDFSKTPISAIFVYHDPRNWALDVQVACDVIQSGGIIGGPYVNLKDQDEPVELIFCNPDLLWKSDFDRPRLGQGAFKAAFQAVFQAVIGSEYPHVQFGKPTEATYEFAEELLKVRVQEMYGSSTRLSPHIYMVGDNPESDIAGANSAEWSSVLVRTGVYEPSHGPPPHLPTHYADDVEEAVKWAVDREMTRLGSHLTRSS</sequence>
<dbReference type="Gene3D" id="3.40.50.1000">
    <property type="entry name" value="HAD superfamily/HAD-like"/>
    <property type="match status" value="2"/>
</dbReference>
<dbReference type="NCBIfam" id="TIGR01460">
    <property type="entry name" value="HAD-SF-IIA"/>
    <property type="match status" value="1"/>
</dbReference>
<dbReference type="SUPFAM" id="SSF56784">
    <property type="entry name" value="HAD-like"/>
    <property type="match status" value="1"/>
</dbReference>
<organism evidence="1 2">
    <name type="scientific">Cyclocybe aegerita</name>
    <name type="common">Black poplar mushroom</name>
    <name type="synonym">Agrocybe aegerita</name>
    <dbReference type="NCBI Taxonomy" id="1973307"/>
    <lineage>
        <taxon>Eukaryota</taxon>
        <taxon>Fungi</taxon>
        <taxon>Dikarya</taxon>
        <taxon>Basidiomycota</taxon>
        <taxon>Agaricomycotina</taxon>
        <taxon>Agaricomycetes</taxon>
        <taxon>Agaricomycetidae</taxon>
        <taxon>Agaricales</taxon>
        <taxon>Agaricineae</taxon>
        <taxon>Bolbitiaceae</taxon>
        <taxon>Cyclocybe</taxon>
    </lineage>
</organism>
<dbReference type="Pfam" id="PF13344">
    <property type="entry name" value="Hydrolase_6"/>
    <property type="match status" value="1"/>
</dbReference>